<gene>
    <name evidence="1" type="ORF">EVAR_102891_1</name>
</gene>
<proteinExistence type="predicted"/>
<accession>A0A4C1UNT1</accession>
<dbReference type="EMBL" id="BGZK01000196">
    <property type="protein sequence ID" value="GBP27636.1"/>
    <property type="molecule type" value="Genomic_DNA"/>
</dbReference>
<reference evidence="1 2" key="1">
    <citation type="journal article" date="2019" name="Commun. Biol.">
        <title>The bagworm genome reveals a unique fibroin gene that provides high tensile strength.</title>
        <authorList>
            <person name="Kono N."/>
            <person name="Nakamura H."/>
            <person name="Ohtoshi R."/>
            <person name="Tomita M."/>
            <person name="Numata K."/>
            <person name="Arakawa K."/>
        </authorList>
    </citation>
    <scope>NUCLEOTIDE SEQUENCE [LARGE SCALE GENOMIC DNA]</scope>
</reference>
<evidence type="ECO:0000313" key="1">
    <source>
        <dbReference type="EMBL" id="GBP27636.1"/>
    </source>
</evidence>
<protein>
    <submittedName>
        <fullName evidence="1">Uncharacterized protein</fullName>
    </submittedName>
</protein>
<sequence length="99" mass="10743">MKLEMETMQTLVNLRACAIGSAIVQANCWPQARPKSCGQSSSFDMTRLFEPMDQLHPTEGIDSGPRLNQGRIIVEVQSIGFLFGCSIKAETQPGASTPS</sequence>
<organism evidence="1 2">
    <name type="scientific">Eumeta variegata</name>
    <name type="common">Bagworm moth</name>
    <name type="synonym">Eumeta japonica</name>
    <dbReference type="NCBI Taxonomy" id="151549"/>
    <lineage>
        <taxon>Eukaryota</taxon>
        <taxon>Metazoa</taxon>
        <taxon>Ecdysozoa</taxon>
        <taxon>Arthropoda</taxon>
        <taxon>Hexapoda</taxon>
        <taxon>Insecta</taxon>
        <taxon>Pterygota</taxon>
        <taxon>Neoptera</taxon>
        <taxon>Endopterygota</taxon>
        <taxon>Lepidoptera</taxon>
        <taxon>Glossata</taxon>
        <taxon>Ditrysia</taxon>
        <taxon>Tineoidea</taxon>
        <taxon>Psychidae</taxon>
        <taxon>Oiketicinae</taxon>
        <taxon>Eumeta</taxon>
    </lineage>
</organism>
<comment type="caution">
    <text evidence="1">The sequence shown here is derived from an EMBL/GenBank/DDBJ whole genome shotgun (WGS) entry which is preliminary data.</text>
</comment>
<keyword evidence="2" id="KW-1185">Reference proteome</keyword>
<dbReference type="AlphaFoldDB" id="A0A4C1UNT1"/>
<name>A0A4C1UNT1_EUMVA</name>
<evidence type="ECO:0000313" key="2">
    <source>
        <dbReference type="Proteomes" id="UP000299102"/>
    </source>
</evidence>
<dbReference type="Proteomes" id="UP000299102">
    <property type="component" value="Unassembled WGS sequence"/>
</dbReference>